<protein>
    <recommendedName>
        <fullName evidence="4">Fungal N-terminal domain-containing protein</fullName>
    </recommendedName>
</protein>
<proteinExistence type="predicted"/>
<dbReference type="AlphaFoldDB" id="A0A6A6VYT6"/>
<dbReference type="RefSeq" id="XP_033598279.1">
    <property type="nucleotide sequence ID" value="XM_033748336.1"/>
</dbReference>
<feature type="region of interest" description="Disordered" evidence="1">
    <location>
        <begin position="643"/>
        <end position="668"/>
    </location>
</feature>
<evidence type="ECO:0000313" key="3">
    <source>
        <dbReference type="Proteomes" id="UP000799437"/>
    </source>
</evidence>
<feature type="region of interest" description="Disordered" evidence="1">
    <location>
        <begin position="222"/>
        <end position="302"/>
    </location>
</feature>
<feature type="compositionally biased region" description="Polar residues" evidence="1">
    <location>
        <begin position="246"/>
        <end position="258"/>
    </location>
</feature>
<reference evidence="2" key="1">
    <citation type="journal article" date="2020" name="Stud. Mycol.">
        <title>101 Dothideomycetes genomes: a test case for predicting lifestyles and emergence of pathogens.</title>
        <authorList>
            <person name="Haridas S."/>
            <person name="Albert R."/>
            <person name="Binder M."/>
            <person name="Bloem J."/>
            <person name="Labutti K."/>
            <person name="Salamov A."/>
            <person name="Andreopoulos B."/>
            <person name="Baker S."/>
            <person name="Barry K."/>
            <person name="Bills G."/>
            <person name="Bluhm B."/>
            <person name="Cannon C."/>
            <person name="Castanera R."/>
            <person name="Culley D."/>
            <person name="Daum C."/>
            <person name="Ezra D."/>
            <person name="Gonzalez J."/>
            <person name="Henrissat B."/>
            <person name="Kuo A."/>
            <person name="Liang C."/>
            <person name="Lipzen A."/>
            <person name="Lutzoni F."/>
            <person name="Magnuson J."/>
            <person name="Mondo S."/>
            <person name="Nolan M."/>
            <person name="Ohm R."/>
            <person name="Pangilinan J."/>
            <person name="Park H.-J."/>
            <person name="Ramirez L."/>
            <person name="Alfaro M."/>
            <person name="Sun H."/>
            <person name="Tritt A."/>
            <person name="Yoshinaga Y."/>
            <person name="Zwiers L.-H."/>
            <person name="Turgeon B."/>
            <person name="Goodwin S."/>
            <person name="Spatafora J."/>
            <person name="Crous P."/>
            <person name="Grigoriev I."/>
        </authorList>
    </citation>
    <scope>NUCLEOTIDE SEQUENCE</scope>
    <source>
        <strain evidence="2">CBS 121739</strain>
    </source>
</reference>
<accession>A0A6A6VYT6</accession>
<dbReference type="OrthoDB" id="5404564at2759"/>
<sequence length="707" mass="78407">MSSLPSVGDILMLSQLAWRIGRAFVAGSEAAPQGFIEIEKQVSHLSKSLKFFAEALFSNPDNNILNYASADTKDGVRKLLSSIQQTLQDLDSLIFEHQSTVKKSTEGGWTVVRTWSPMVLANYKYMMWTSEGGSLESLRDLLQMHTNTLKLTTHAVQSNSLSNLEEAVRSISEKVRRRHRESATDFDERIHEVSRSIHAAVNGLPNTSMDNSEIDSASPCFPAELEDLLPPPPPLKSSRRGLSAPTAGQSELQASSVGDLSAPSRPSSHTSGSSSGKFDPRWSALSGMNSRPLSLSRASMGRETSIRSQMSYQSGDFPCAMGSMSPVEPTPPHLMATDRHSSIVSIEPLPPSMVMEIDSHSSLNRRMDTLPVSQPRISTKSIRLANAVATERQMDNFQADAFKNSAILCDVRGTAVEWTRSVPIDPEEYNPSNPYGVELVQAMESCRLCIVKKREVLPQGETHIATSIWAFSDDGAMRMQQKLQDHTQYIPYSSYFSSEKISLSVPSELKFHDVVYGSRPLQVSSTNWINYVIEDAQAAASFQNELMSSTLIAQFKTEKTLRLHEGITSVLTYQEQMCGMENLRVWEDEVTKGIFAMIHFSAQFRPGYFAFWLNSSQNSIRVKDDGGCQVKVKGLRIPHGIDVKGKGKASDTLPEPNQTANGGRRGSEHKRFVTGARIEFSSEVEKYAFLDLVKQVQQTMIMLPDLM</sequence>
<keyword evidence="3" id="KW-1185">Reference proteome</keyword>
<feature type="compositionally biased region" description="Low complexity" evidence="1">
    <location>
        <begin position="261"/>
        <end position="275"/>
    </location>
</feature>
<name>A0A6A6VYT6_9PEZI</name>
<evidence type="ECO:0000256" key="1">
    <source>
        <dbReference type="SAM" id="MobiDB-lite"/>
    </source>
</evidence>
<feature type="compositionally biased region" description="Polar residues" evidence="1">
    <location>
        <begin position="286"/>
        <end position="297"/>
    </location>
</feature>
<organism evidence="2 3">
    <name type="scientific">Pseudovirgaria hyperparasitica</name>
    <dbReference type="NCBI Taxonomy" id="470096"/>
    <lineage>
        <taxon>Eukaryota</taxon>
        <taxon>Fungi</taxon>
        <taxon>Dikarya</taxon>
        <taxon>Ascomycota</taxon>
        <taxon>Pezizomycotina</taxon>
        <taxon>Dothideomycetes</taxon>
        <taxon>Dothideomycetes incertae sedis</taxon>
        <taxon>Acrospermales</taxon>
        <taxon>Acrospermaceae</taxon>
        <taxon>Pseudovirgaria</taxon>
    </lineage>
</organism>
<evidence type="ECO:0000313" key="2">
    <source>
        <dbReference type="EMBL" id="KAF2755828.1"/>
    </source>
</evidence>
<dbReference type="Proteomes" id="UP000799437">
    <property type="component" value="Unassembled WGS sequence"/>
</dbReference>
<dbReference type="GeneID" id="54489390"/>
<gene>
    <name evidence="2" type="ORF">EJ05DRAFT_512420</name>
</gene>
<evidence type="ECO:0008006" key="4">
    <source>
        <dbReference type="Google" id="ProtNLM"/>
    </source>
</evidence>
<dbReference type="EMBL" id="ML996576">
    <property type="protein sequence ID" value="KAF2755828.1"/>
    <property type="molecule type" value="Genomic_DNA"/>
</dbReference>